<keyword evidence="2" id="KW-1185">Reference proteome</keyword>
<protein>
    <submittedName>
        <fullName evidence="1">Uncharacterized protein</fullName>
    </submittedName>
</protein>
<evidence type="ECO:0000313" key="1">
    <source>
        <dbReference type="EMBL" id="KAJ8034479.1"/>
    </source>
</evidence>
<reference evidence="1" key="1">
    <citation type="submission" date="2021-10" db="EMBL/GenBank/DDBJ databases">
        <title>Tropical sea cucumber genome reveals ecological adaptation and Cuvierian tubules defense mechanism.</title>
        <authorList>
            <person name="Chen T."/>
        </authorList>
    </citation>
    <scope>NUCLEOTIDE SEQUENCE</scope>
    <source>
        <strain evidence="1">Nanhai2018</strain>
        <tissue evidence="1">Muscle</tissue>
    </source>
</reference>
<dbReference type="EMBL" id="JAIZAY010000010">
    <property type="protein sequence ID" value="KAJ8034479.1"/>
    <property type="molecule type" value="Genomic_DNA"/>
</dbReference>
<proteinExistence type="predicted"/>
<name>A0A9Q1BXN0_HOLLE</name>
<sequence length="337" mass="38589">MFGPHLDESCLRDRRLHENNLSKLARTRSDIVFLTQCKRLDLVPKGMRIRNPLQNCNRLLNHTAEALCHRTSCQLRSIALKSSYSRQNLLEQKLTKSTLDLQSKLPNTVDSQAVFKATENSYRWELSNLFRRKTGKVLSLAREDPILKPLVDLRHPILTDKFPRSYKAQPTAISRNNVFNISRHALAPAEKSHLEKGLSYCPTRQLDPVSLGFDLHQFICRVRLREYFGESQGDFVYTPTVVKQRAEWTPPEGRNQCIDRFTKSAMAHFDAFIAANRSKPVKPNLRPQERKAIGSLRRNPDITIRPADKGGDLTILNTADYIKEAESQLSNQVFIGL</sequence>
<organism evidence="1 2">
    <name type="scientific">Holothuria leucospilota</name>
    <name type="common">Black long sea cucumber</name>
    <name type="synonym">Mertensiothuria leucospilota</name>
    <dbReference type="NCBI Taxonomy" id="206669"/>
    <lineage>
        <taxon>Eukaryota</taxon>
        <taxon>Metazoa</taxon>
        <taxon>Echinodermata</taxon>
        <taxon>Eleutherozoa</taxon>
        <taxon>Echinozoa</taxon>
        <taxon>Holothuroidea</taxon>
        <taxon>Aspidochirotacea</taxon>
        <taxon>Aspidochirotida</taxon>
        <taxon>Holothuriidae</taxon>
        <taxon>Holothuria</taxon>
    </lineage>
</organism>
<comment type="caution">
    <text evidence="1">The sequence shown here is derived from an EMBL/GenBank/DDBJ whole genome shotgun (WGS) entry which is preliminary data.</text>
</comment>
<evidence type="ECO:0000313" key="2">
    <source>
        <dbReference type="Proteomes" id="UP001152320"/>
    </source>
</evidence>
<accession>A0A9Q1BXN0</accession>
<dbReference type="Proteomes" id="UP001152320">
    <property type="component" value="Chromosome 10"/>
</dbReference>
<gene>
    <name evidence="1" type="ORF">HOLleu_21339</name>
</gene>
<dbReference type="OrthoDB" id="10067251at2759"/>
<dbReference type="AlphaFoldDB" id="A0A9Q1BXN0"/>